<dbReference type="Gene3D" id="3.10.20.30">
    <property type="match status" value="1"/>
</dbReference>
<dbReference type="InterPro" id="IPR012675">
    <property type="entry name" value="Beta-grasp_dom_sf"/>
</dbReference>
<evidence type="ECO:0000256" key="4">
    <source>
        <dbReference type="ARBA" id="ARBA00022723"/>
    </source>
</evidence>
<keyword evidence="3" id="KW-0001">2Fe-2S</keyword>
<dbReference type="Proteomes" id="UP001321047">
    <property type="component" value="Unassembled WGS sequence"/>
</dbReference>
<evidence type="ECO:0000256" key="8">
    <source>
        <dbReference type="ARBA" id="ARBA00034078"/>
    </source>
</evidence>
<keyword evidence="2" id="KW-0813">Transport</keyword>
<dbReference type="InterPro" id="IPR001623">
    <property type="entry name" value="DnaJ_domain"/>
</dbReference>
<dbReference type="RefSeq" id="WP_342805332.1">
    <property type="nucleotide sequence ID" value="NZ_JAOPJZ010000001.1"/>
</dbReference>
<keyword evidence="6" id="KW-0408">Iron</keyword>
<evidence type="ECO:0000313" key="12">
    <source>
        <dbReference type="Proteomes" id="UP001321047"/>
    </source>
</evidence>
<dbReference type="NCBIfam" id="NF041393">
    <property type="entry name" value="Frdxn_Halo"/>
    <property type="match status" value="1"/>
</dbReference>
<keyword evidence="7" id="KW-0411">Iron-sulfur</keyword>
<dbReference type="InterPro" id="IPR001041">
    <property type="entry name" value="2Fe-2S_ferredoxin-type"/>
</dbReference>
<dbReference type="PANTHER" id="PTHR43112">
    <property type="entry name" value="FERREDOXIN"/>
    <property type="match status" value="1"/>
</dbReference>
<dbReference type="SUPFAM" id="SSF46565">
    <property type="entry name" value="Chaperone J-domain"/>
    <property type="match status" value="1"/>
</dbReference>
<organism evidence="11 12">
    <name type="scientific">Natronosalvus hydrolyticus</name>
    <dbReference type="NCBI Taxonomy" id="2979988"/>
    <lineage>
        <taxon>Archaea</taxon>
        <taxon>Methanobacteriati</taxon>
        <taxon>Methanobacteriota</taxon>
        <taxon>Stenosarchaea group</taxon>
        <taxon>Halobacteria</taxon>
        <taxon>Halobacteriales</taxon>
        <taxon>Natrialbaceae</taxon>
        <taxon>Natronosalvus</taxon>
    </lineage>
</organism>
<evidence type="ECO:0000256" key="7">
    <source>
        <dbReference type="ARBA" id="ARBA00023014"/>
    </source>
</evidence>
<evidence type="ECO:0000256" key="5">
    <source>
        <dbReference type="ARBA" id="ARBA00022982"/>
    </source>
</evidence>
<evidence type="ECO:0000256" key="2">
    <source>
        <dbReference type="ARBA" id="ARBA00022448"/>
    </source>
</evidence>
<keyword evidence="4" id="KW-0479">Metal-binding</keyword>
<dbReference type="CDD" id="cd06257">
    <property type="entry name" value="DnaJ"/>
    <property type="match status" value="1"/>
</dbReference>
<evidence type="ECO:0000256" key="1">
    <source>
        <dbReference type="ARBA" id="ARBA00007874"/>
    </source>
</evidence>
<comment type="cofactor">
    <cofactor evidence="8">
        <name>[2Fe-2S] cluster</name>
        <dbReference type="ChEBI" id="CHEBI:190135"/>
    </cofactor>
</comment>
<dbReference type="PANTHER" id="PTHR43112:SF3">
    <property type="entry name" value="FERREDOXIN-2, CHLOROPLASTIC"/>
    <property type="match status" value="1"/>
</dbReference>
<dbReference type="InterPro" id="IPR036010">
    <property type="entry name" value="2Fe-2S_ferredoxin-like_sf"/>
</dbReference>
<evidence type="ECO:0000313" key="11">
    <source>
        <dbReference type="EMBL" id="MCU4750493.1"/>
    </source>
</evidence>
<dbReference type="SMART" id="SM00271">
    <property type="entry name" value="DnaJ"/>
    <property type="match status" value="1"/>
</dbReference>
<proteinExistence type="inferred from homology"/>
<dbReference type="InterPro" id="IPR053441">
    <property type="entry name" value="2Fe2S_Ferredoxin"/>
</dbReference>
<evidence type="ECO:0000256" key="6">
    <source>
        <dbReference type="ARBA" id="ARBA00023004"/>
    </source>
</evidence>
<gene>
    <name evidence="11" type="ORF">OB919_00610</name>
</gene>
<dbReference type="GO" id="GO:0051537">
    <property type="term" value="F:2 iron, 2 sulfur cluster binding"/>
    <property type="evidence" value="ECO:0007669"/>
    <property type="project" value="UniProtKB-KW"/>
</dbReference>
<feature type="domain" description="J" evidence="9">
    <location>
        <begin position="3"/>
        <end position="56"/>
    </location>
</feature>
<evidence type="ECO:0000259" key="10">
    <source>
        <dbReference type="PROSITE" id="PS51085"/>
    </source>
</evidence>
<dbReference type="Pfam" id="PF00111">
    <property type="entry name" value="Fer2"/>
    <property type="match status" value="1"/>
</dbReference>
<sequence length="210" mass="23358">MESPFDVLQVDPDADEADIERAFRRRIKEVHPDQGGSVEEFRLVHAAREQLLARHLEDVDPSDLSVDVGGNGTEPVASTVQYLNFEVFEDYGWSLEDDDLFEKAAEADLDTSDYGRFLVEPSESVLEAAENRGFEWPYACRGGACANCAVAVQDGDLSTPVNHVLPDEMVDCGIRLSCVAKPTTDESNVIFNVKQLPELDELRLPPRPFE</sequence>
<dbReference type="SUPFAM" id="SSF54292">
    <property type="entry name" value="2Fe-2S ferredoxin-like"/>
    <property type="match status" value="1"/>
</dbReference>
<dbReference type="InterPro" id="IPR006058">
    <property type="entry name" value="2Fe2S_fd_BS"/>
</dbReference>
<dbReference type="PROSITE" id="PS00197">
    <property type="entry name" value="2FE2S_FER_1"/>
    <property type="match status" value="1"/>
</dbReference>
<keyword evidence="12" id="KW-1185">Reference proteome</keyword>
<dbReference type="CDD" id="cd00207">
    <property type="entry name" value="fer2"/>
    <property type="match status" value="1"/>
</dbReference>
<comment type="caution">
    <text evidence="11">The sequence shown here is derived from an EMBL/GenBank/DDBJ whole genome shotgun (WGS) entry which is preliminary data.</text>
</comment>
<dbReference type="EMBL" id="JAOPJZ010000001">
    <property type="protein sequence ID" value="MCU4750493.1"/>
    <property type="molecule type" value="Genomic_DNA"/>
</dbReference>
<comment type="similarity">
    <text evidence="1">Belongs to the 2Fe2S plant-type ferredoxin family.</text>
</comment>
<evidence type="ECO:0000256" key="3">
    <source>
        <dbReference type="ARBA" id="ARBA00022714"/>
    </source>
</evidence>
<evidence type="ECO:0000259" key="9">
    <source>
        <dbReference type="PROSITE" id="PS50076"/>
    </source>
</evidence>
<dbReference type="InterPro" id="IPR036869">
    <property type="entry name" value="J_dom_sf"/>
</dbReference>
<feature type="domain" description="2Fe-2S ferredoxin-type" evidence="10">
    <location>
        <begin position="105"/>
        <end position="197"/>
    </location>
</feature>
<keyword evidence="5" id="KW-0249">Electron transport</keyword>
<dbReference type="AlphaFoldDB" id="A0AAP3E4I6"/>
<dbReference type="PROSITE" id="PS50076">
    <property type="entry name" value="DNAJ_2"/>
    <property type="match status" value="1"/>
</dbReference>
<name>A0AAP3E4I6_9EURY</name>
<accession>A0AAP3E4I6</accession>
<protein>
    <submittedName>
        <fullName evidence="11">2Fe-2S iron-sulfur cluster-binding protein</fullName>
    </submittedName>
</protein>
<dbReference type="GO" id="GO:0046872">
    <property type="term" value="F:metal ion binding"/>
    <property type="evidence" value="ECO:0007669"/>
    <property type="project" value="UniProtKB-KW"/>
</dbReference>
<dbReference type="Pfam" id="PF00226">
    <property type="entry name" value="DnaJ"/>
    <property type="match status" value="1"/>
</dbReference>
<dbReference type="Gene3D" id="1.10.287.110">
    <property type="entry name" value="DnaJ domain"/>
    <property type="match status" value="1"/>
</dbReference>
<dbReference type="PROSITE" id="PS51085">
    <property type="entry name" value="2FE2S_FER_2"/>
    <property type="match status" value="1"/>
</dbReference>
<reference evidence="11 12" key="1">
    <citation type="submission" date="2022-09" db="EMBL/GenBank/DDBJ databases">
        <title>Enrichment on poylsaccharides allowed isolation of novel metabolic and taxonomic groups of Haloarchaea.</title>
        <authorList>
            <person name="Sorokin D.Y."/>
            <person name="Elcheninov A.G."/>
            <person name="Khizhniak T.V."/>
            <person name="Kolganova T.V."/>
            <person name="Kublanov I.V."/>
        </authorList>
    </citation>
    <scope>NUCLEOTIDE SEQUENCE [LARGE SCALE GENOMIC DNA]</scope>
    <source>
        <strain evidence="11 12">AArc-curdl1</strain>
    </source>
</reference>